<keyword evidence="1" id="KW-0472">Membrane</keyword>
<keyword evidence="3" id="KW-1185">Reference proteome</keyword>
<gene>
    <name evidence="2" type="ORF">HID58_018995</name>
</gene>
<keyword evidence="1" id="KW-1133">Transmembrane helix</keyword>
<keyword evidence="1" id="KW-0812">Transmembrane</keyword>
<name>A0ABQ8DBL1_BRANA</name>
<feature type="transmembrane region" description="Helical" evidence="1">
    <location>
        <begin position="104"/>
        <end position="128"/>
    </location>
</feature>
<comment type="caution">
    <text evidence="2">The sequence shown here is derived from an EMBL/GenBank/DDBJ whole genome shotgun (WGS) entry which is preliminary data.</text>
</comment>
<organism evidence="2 3">
    <name type="scientific">Brassica napus</name>
    <name type="common">Rape</name>
    <dbReference type="NCBI Taxonomy" id="3708"/>
    <lineage>
        <taxon>Eukaryota</taxon>
        <taxon>Viridiplantae</taxon>
        <taxon>Streptophyta</taxon>
        <taxon>Embryophyta</taxon>
        <taxon>Tracheophyta</taxon>
        <taxon>Spermatophyta</taxon>
        <taxon>Magnoliopsida</taxon>
        <taxon>eudicotyledons</taxon>
        <taxon>Gunneridae</taxon>
        <taxon>Pentapetalae</taxon>
        <taxon>rosids</taxon>
        <taxon>malvids</taxon>
        <taxon>Brassicales</taxon>
        <taxon>Brassicaceae</taxon>
        <taxon>Brassiceae</taxon>
        <taxon>Brassica</taxon>
    </lineage>
</organism>
<sequence length="130" mass="14315">RLEILVSGVASIFGERPTFASGALTFFSGVGRSALVSGSRFSLVVTPAFYRVFPIMRRSSERRGIQRRPFGMDGSSPIRLLLHRLDACPLVAGQPNTWWTRMAFFFNGFPLWALGSKCLFGLGLLLAFGP</sequence>
<reference evidence="2 3" key="1">
    <citation type="submission" date="2021-05" db="EMBL/GenBank/DDBJ databases">
        <title>Genome Assembly of Synthetic Allotetraploid Brassica napus Reveals Homoeologous Exchanges between Subgenomes.</title>
        <authorList>
            <person name="Davis J.T."/>
        </authorList>
    </citation>
    <scope>NUCLEOTIDE SEQUENCE [LARGE SCALE GENOMIC DNA]</scope>
    <source>
        <strain evidence="3">cv. Da-Ae</strain>
        <tissue evidence="2">Seedling</tissue>
    </source>
</reference>
<evidence type="ECO:0000256" key="1">
    <source>
        <dbReference type="SAM" id="Phobius"/>
    </source>
</evidence>
<dbReference type="Proteomes" id="UP000824890">
    <property type="component" value="Unassembled WGS sequence"/>
</dbReference>
<protein>
    <submittedName>
        <fullName evidence="2">Uncharacterized protein</fullName>
    </submittedName>
</protein>
<accession>A0ABQ8DBL1</accession>
<evidence type="ECO:0000313" key="3">
    <source>
        <dbReference type="Proteomes" id="UP000824890"/>
    </source>
</evidence>
<proteinExistence type="predicted"/>
<evidence type="ECO:0000313" key="2">
    <source>
        <dbReference type="EMBL" id="KAH0926739.1"/>
    </source>
</evidence>
<feature type="non-terminal residue" evidence="2">
    <location>
        <position position="1"/>
    </location>
</feature>
<dbReference type="EMBL" id="JAGKQM010000005">
    <property type="protein sequence ID" value="KAH0926739.1"/>
    <property type="molecule type" value="Genomic_DNA"/>
</dbReference>